<dbReference type="InterPro" id="IPR052565">
    <property type="entry name" value="Glutaredoxin-like_YDR286C"/>
</dbReference>
<dbReference type="Proteomes" id="UP000243002">
    <property type="component" value="Unassembled WGS sequence"/>
</dbReference>
<dbReference type="PANTHER" id="PTHR33558:SF1">
    <property type="entry name" value="GLUTAREDOXIN-LIKE PROTEIN C5ORF63 HOMOLOG"/>
    <property type="match status" value="1"/>
</dbReference>
<evidence type="ECO:0000313" key="2">
    <source>
        <dbReference type="Proteomes" id="UP000243002"/>
    </source>
</evidence>
<keyword evidence="2" id="KW-1185">Reference proteome</keyword>
<gene>
    <name evidence="1" type="ORF">C7K55_00250</name>
</gene>
<dbReference type="SUPFAM" id="SSF52833">
    <property type="entry name" value="Thioredoxin-like"/>
    <property type="match status" value="1"/>
</dbReference>
<name>A0A2P7N1A6_9CYAN</name>
<sequence length="104" mass="11125">MLSSAPSWPSSSPGLPVLLLLTRKGCCLCEGLEQKLRALDPPLALELIDVDGDSALQARFGLEVPVLQVRSGQGDRQLPRVPPRLAGASLQVWLQKHGFSGQDA</sequence>
<accession>A0A2P7N1A6</accession>
<dbReference type="Gene3D" id="3.40.30.10">
    <property type="entry name" value="Glutaredoxin"/>
    <property type="match status" value="1"/>
</dbReference>
<dbReference type="InterPro" id="IPR008554">
    <property type="entry name" value="Glutaredoxin-like"/>
</dbReference>
<comment type="caution">
    <text evidence="1">The sequence shown here is derived from an EMBL/GenBank/DDBJ whole genome shotgun (WGS) entry which is preliminary data.</text>
</comment>
<dbReference type="Pfam" id="PF05768">
    <property type="entry name" value="Glrx-like"/>
    <property type="match status" value="1"/>
</dbReference>
<evidence type="ECO:0000313" key="1">
    <source>
        <dbReference type="EMBL" id="PSJ07234.1"/>
    </source>
</evidence>
<dbReference type="InterPro" id="IPR036249">
    <property type="entry name" value="Thioredoxin-like_sf"/>
</dbReference>
<dbReference type="PANTHER" id="PTHR33558">
    <property type="entry name" value="GLUTAREDOXIN-LIKE PROTEIN C5ORF63 HOMOLOG"/>
    <property type="match status" value="1"/>
</dbReference>
<organism evidence="1 2">
    <name type="scientific">Cyanobium usitatum str. Tous</name>
    <dbReference type="NCBI Taxonomy" id="2116684"/>
    <lineage>
        <taxon>Bacteria</taxon>
        <taxon>Bacillati</taxon>
        <taxon>Cyanobacteriota</taxon>
        <taxon>Cyanophyceae</taxon>
        <taxon>Synechococcales</taxon>
        <taxon>Prochlorococcaceae</taxon>
        <taxon>Cyanobium</taxon>
    </lineage>
</organism>
<dbReference type="AlphaFoldDB" id="A0A2P7N1A6"/>
<proteinExistence type="predicted"/>
<protein>
    <submittedName>
        <fullName evidence="1">Glutaredoxin family protein</fullName>
    </submittedName>
</protein>
<dbReference type="EMBL" id="PXXO01000001">
    <property type="protein sequence ID" value="PSJ07234.1"/>
    <property type="molecule type" value="Genomic_DNA"/>
</dbReference>
<dbReference type="RefSeq" id="WP_106501419.1">
    <property type="nucleotide sequence ID" value="NZ_PXXO01000001.1"/>
</dbReference>
<reference evidence="1 2" key="1">
    <citation type="journal article" date="2018" name="Environ. Microbiol.">
        <title>Ecological and genomic features of two widespread freshwater picocyanobacteria.</title>
        <authorList>
            <person name="Cabello-Yeves P.J."/>
            <person name="Picazo A."/>
            <person name="Camacho A."/>
            <person name="Callieri C."/>
            <person name="Rosselli R."/>
            <person name="Roda-Garcia J.J."/>
            <person name="Coutinho F.H."/>
            <person name="Rodriguez-Valera F."/>
        </authorList>
    </citation>
    <scope>NUCLEOTIDE SEQUENCE [LARGE SCALE GENOMIC DNA]</scope>
    <source>
        <strain evidence="1 2">Tous</strain>
    </source>
</reference>
<dbReference type="OrthoDB" id="32865at2"/>